<dbReference type="PANTHER" id="PTHR11078:SF3">
    <property type="entry name" value="ANTITERMINATION NUSB DOMAIN-CONTAINING PROTEIN"/>
    <property type="match status" value="1"/>
</dbReference>
<protein>
    <recommendedName>
        <fullName evidence="6">Transcription antitermination protein NusB</fullName>
    </recommendedName>
    <alternativeName>
        <fullName evidence="6">Antitermination factor NusB</fullName>
    </alternativeName>
</protein>
<dbReference type="InterPro" id="IPR035926">
    <property type="entry name" value="NusB-like_sf"/>
</dbReference>
<evidence type="ECO:0000256" key="5">
    <source>
        <dbReference type="ARBA" id="ARBA00023163"/>
    </source>
</evidence>
<dbReference type="Pfam" id="PF01029">
    <property type="entry name" value="NusB"/>
    <property type="match status" value="1"/>
</dbReference>
<keyword evidence="4 6" id="KW-0805">Transcription regulation</keyword>
<dbReference type="GO" id="GO:0006353">
    <property type="term" value="P:DNA-templated transcription termination"/>
    <property type="evidence" value="ECO:0007669"/>
    <property type="project" value="UniProtKB-UniRule"/>
</dbReference>
<comment type="similarity">
    <text evidence="1 6">Belongs to the NusB family.</text>
</comment>
<evidence type="ECO:0000256" key="6">
    <source>
        <dbReference type="HAMAP-Rule" id="MF_00073"/>
    </source>
</evidence>
<name>A0A0S4N0T6_9BACT</name>
<organism evidence="8 9">
    <name type="scientific">Candidatus Thermokryptus mobilis</name>
    <dbReference type="NCBI Taxonomy" id="1643428"/>
    <lineage>
        <taxon>Bacteria</taxon>
        <taxon>Pseudomonadati</taxon>
        <taxon>Candidatus Kryptoniota</taxon>
        <taxon>Candidatus Thermokryptus</taxon>
    </lineage>
</organism>
<evidence type="ECO:0000313" key="8">
    <source>
        <dbReference type="EMBL" id="CUU04163.1"/>
    </source>
</evidence>
<evidence type="ECO:0000313" key="9">
    <source>
        <dbReference type="Proteomes" id="UP000320623"/>
    </source>
</evidence>
<dbReference type="HAMAP" id="MF_00073">
    <property type="entry name" value="NusB"/>
    <property type="match status" value="1"/>
</dbReference>
<feature type="domain" description="NusB/RsmB/TIM44" evidence="7">
    <location>
        <begin position="1"/>
        <end position="117"/>
    </location>
</feature>
<dbReference type="AlphaFoldDB" id="A0A0S4N0T6"/>
<keyword evidence="2 6" id="KW-0889">Transcription antitermination</keyword>
<dbReference type="GO" id="GO:0005829">
    <property type="term" value="C:cytosol"/>
    <property type="evidence" value="ECO:0007669"/>
    <property type="project" value="TreeGrafter"/>
</dbReference>
<keyword evidence="3 6" id="KW-0694">RNA-binding</keyword>
<dbReference type="GO" id="GO:0031564">
    <property type="term" value="P:transcription antitermination"/>
    <property type="evidence" value="ECO:0007669"/>
    <property type="project" value="UniProtKB-KW"/>
</dbReference>
<dbReference type="CDD" id="cd00619">
    <property type="entry name" value="Terminator_NusB"/>
    <property type="match status" value="1"/>
</dbReference>
<dbReference type="GO" id="GO:0003723">
    <property type="term" value="F:RNA binding"/>
    <property type="evidence" value="ECO:0007669"/>
    <property type="project" value="UniProtKB-UniRule"/>
</dbReference>
<gene>
    <name evidence="6" type="primary">nusB</name>
    <name evidence="8" type="ORF">JGI1_00914</name>
</gene>
<dbReference type="PANTHER" id="PTHR11078">
    <property type="entry name" value="N UTILIZATION SUBSTANCE PROTEIN B-RELATED"/>
    <property type="match status" value="1"/>
</dbReference>
<evidence type="ECO:0000256" key="1">
    <source>
        <dbReference type="ARBA" id="ARBA00005952"/>
    </source>
</evidence>
<evidence type="ECO:0000256" key="4">
    <source>
        <dbReference type="ARBA" id="ARBA00023015"/>
    </source>
</evidence>
<evidence type="ECO:0000256" key="3">
    <source>
        <dbReference type="ARBA" id="ARBA00022884"/>
    </source>
</evidence>
<dbReference type="Gene3D" id="1.10.940.10">
    <property type="entry name" value="NusB-like"/>
    <property type="match status" value="1"/>
</dbReference>
<dbReference type="NCBIfam" id="TIGR01951">
    <property type="entry name" value="nusB"/>
    <property type="match status" value="1"/>
</dbReference>
<proteinExistence type="inferred from homology"/>
<dbReference type="SUPFAM" id="SSF48013">
    <property type="entry name" value="NusB-like"/>
    <property type="match status" value="1"/>
</dbReference>
<dbReference type="InterPro" id="IPR011605">
    <property type="entry name" value="NusB_fam"/>
</dbReference>
<evidence type="ECO:0000259" key="7">
    <source>
        <dbReference type="Pfam" id="PF01029"/>
    </source>
</evidence>
<evidence type="ECO:0000256" key="2">
    <source>
        <dbReference type="ARBA" id="ARBA00022814"/>
    </source>
</evidence>
<dbReference type="STRING" id="1643428.GCA_001442855_00891"/>
<dbReference type="Proteomes" id="UP000320623">
    <property type="component" value="Unassembled WGS sequence"/>
</dbReference>
<dbReference type="EMBL" id="FAOO01000005">
    <property type="protein sequence ID" value="CUU04163.1"/>
    <property type="molecule type" value="Genomic_DNA"/>
</dbReference>
<dbReference type="InterPro" id="IPR006027">
    <property type="entry name" value="NusB_RsmB_TIM44"/>
</dbReference>
<sequence>MLYAYELSGSSPEFILDDLFSEFRSDKESYEFGKSLFLNVIEHSDELDGMIAKKIKNWELDRIALIDRIVLRMGICELRYFPEIPPKVSINEAIELAKKFSTERSGKFVNGVLDAVYNELKETGQLIKHGRGLIDKSLRKEED</sequence>
<keyword evidence="9" id="KW-1185">Reference proteome</keyword>
<keyword evidence="5 6" id="KW-0804">Transcription</keyword>
<reference evidence="9" key="1">
    <citation type="submission" date="2015-11" db="EMBL/GenBank/DDBJ databases">
        <authorList>
            <person name="Varghese N."/>
        </authorList>
    </citation>
    <scope>NUCLEOTIDE SEQUENCE [LARGE SCALE GENOMIC DNA]</scope>
</reference>
<comment type="function">
    <text evidence="6">Involved in transcription antitermination. Required for transcription of ribosomal RNA (rRNA) genes. Binds specifically to the boxA antiterminator sequence of the ribosomal RNA (rrn) operons.</text>
</comment>
<accession>A0A0S4N0T6</accession>